<reference evidence="3" key="1">
    <citation type="submission" date="2021-03" db="EMBL/GenBank/DDBJ databases">
        <authorList>
            <person name="Bekaert M."/>
        </authorList>
    </citation>
    <scope>NUCLEOTIDE SEQUENCE</scope>
</reference>
<dbReference type="PROSITE" id="PS50081">
    <property type="entry name" value="ZF_DAG_PE_2"/>
    <property type="match status" value="1"/>
</dbReference>
<evidence type="ECO:0000256" key="1">
    <source>
        <dbReference type="SAM" id="MobiDB-lite"/>
    </source>
</evidence>
<feature type="region of interest" description="Disordered" evidence="1">
    <location>
        <begin position="787"/>
        <end position="829"/>
    </location>
</feature>
<dbReference type="EMBL" id="CAJPWZ010000829">
    <property type="protein sequence ID" value="CAG2201083.1"/>
    <property type="molecule type" value="Genomic_DNA"/>
</dbReference>
<dbReference type="AlphaFoldDB" id="A0A8S3QXC5"/>
<feature type="compositionally biased region" description="Basic and acidic residues" evidence="1">
    <location>
        <begin position="489"/>
        <end position="498"/>
    </location>
</feature>
<evidence type="ECO:0000313" key="4">
    <source>
        <dbReference type="Proteomes" id="UP000683360"/>
    </source>
</evidence>
<comment type="caution">
    <text evidence="3">The sequence shown here is derived from an EMBL/GenBank/DDBJ whole genome shotgun (WGS) entry which is preliminary data.</text>
</comment>
<dbReference type="InterPro" id="IPR002219">
    <property type="entry name" value="PKC_DAG/PE"/>
</dbReference>
<feature type="region of interest" description="Disordered" evidence="1">
    <location>
        <begin position="472"/>
        <end position="498"/>
    </location>
</feature>
<feature type="domain" description="Phorbol-ester/DAG-type" evidence="2">
    <location>
        <begin position="306"/>
        <end position="356"/>
    </location>
</feature>
<accession>A0A8S3QXC5</accession>
<evidence type="ECO:0000259" key="2">
    <source>
        <dbReference type="PROSITE" id="PS50081"/>
    </source>
</evidence>
<dbReference type="OrthoDB" id="6179639at2759"/>
<protein>
    <recommendedName>
        <fullName evidence="2">Phorbol-ester/DAG-type domain-containing protein</fullName>
    </recommendedName>
</protein>
<keyword evidence="4" id="KW-1185">Reference proteome</keyword>
<dbReference type="Proteomes" id="UP000683360">
    <property type="component" value="Unassembled WGS sequence"/>
</dbReference>
<gene>
    <name evidence="3" type="ORF">MEDL_15712</name>
</gene>
<feature type="compositionally biased region" description="Polar residues" evidence="1">
    <location>
        <begin position="800"/>
        <end position="814"/>
    </location>
</feature>
<evidence type="ECO:0000313" key="3">
    <source>
        <dbReference type="EMBL" id="CAG2201083.1"/>
    </source>
</evidence>
<organism evidence="3 4">
    <name type="scientific">Mytilus edulis</name>
    <name type="common">Blue mussel</name>
    <dbReference type="NCBI Taxonomy" id="6550"/>
    <lineage>
        <taxon>Eukaryota</taxon>
        <taxon>Metazoa</taxon>
        <taxon>Spiralia</taxon>
        <taxon>Lophotrochozoa</taxon>
        <taxon>Mollusca</taxon>
        <taxon>Bivalvia</taxon>
        <taxon>Autobranchia</taxon>
        <taxon>Pteriomorphia</taxon>
        <taxon>Mytilida</taxon>
        <taxon>Mytiloidea</taxon>
        <taxon>Mytilidae</taxon>
        <taxon>Mytilinae</taxon>
        <taxon>Mytilus</taxon>
    </lineage>
</organism>
<proteinExistence type="predicted"/>
<sequence>MMNIQPYKVDNIQKTNLVSVHTLAQNSYNNNYTLNIEKSLKKKLESTKRSVIEYVYTGGGVTIKMDTISFELFIYALEQYFNDPSFKFHDYRKTIATDKGGNNVQYTYHIFDNPTDSYTINAYLTKCNLLINGKNVDKLFYRDIEHIHKIMSNTQINGANINTDLLNKNLASKLIEALDCLKKSATPNPGLPENKSTKSSNEERCIKCNRNCKSRAVLCHNNHWVHYKCDKLSVEDISSIEKNDKTYQCKSCDSTKVNILDTQRGNGGTYHNVPSVLKYHQSHITCTTSPETHLKTYGNSIQSDVRHITSARSILIEENLIQCSVCDEALNDTENICPECNLVCHNSCLDTNTNSCYTCVGLLDQRSSSNTLETVYKLHTSTNSILVQDIIDQSQDGHPLSTKSSNHSDCLNTQLPNLNTKDLSTSFSDLETVVQTTCKSIESNSHVAKSNHNNIELACTNTSAVPKTANPSIPDIPMPHNHHVTNSKETSKKDQGKEISAKDFKLLEQKLKKKEEQLKIKEAILNDKSNDKSSILDRLFKAESRNLELEQSLKTLNQCLDNSVKNQAHMDSKTTDNHKQKQPAEDLIRGIHERVTEYVLKKVDRELSLLQSLDTDSPLQEKSTHVNSAPTSSVQHNVEYANYRNSAPTSSVQHNIVYANPHFPSYPYNTHYSRDYNIPATNYNSTSHYQWGNGGTYHNVPTDSHDPCYPHSHNWNNYQDNIHKSYYPETSTPDYYTQGNWWGNGGTYHNVPPETFHHSHNRHSAENHVCFSNLISLTPTQLSANSASNTEANCREKTSTARFHNSSSSSITNTPEEKDKTSPMLHGSRIGQPLYYSQDKSEQDFLYKELFQFERHKMLS</sequence>
<name>A0A8S3QXC5_MYTED</name>